<dbReference type="Proteomes" id="UP000177268">
    <property type="component" value="Unassembled WGS sequence"/>
</dbReference>
<feature type="transmembrane region" description="Helical" evidence="8">
    <location>
        <begin position="118"/>
        <end position="135"/>
    </location>
</feature>
<feature type="transmembrane region" description="Helical" evidence="8">
    <location>
        <begin position="397"/>
        <end position="418"/>
    </location>
</feature>
<evidence type="ECO:0000256" key="6">
    <source>
        <dbReference type="ARBA" id="ARBA00022989"/>
    </source>
</evidence>
<protein>
    <recommendedName>
        <fullName evidence="10">Glycosyltransferase RgtA/B/C/D-like domain-containing protein</fullName>
    </recommendedName>
</protein>
<evidence type="ECO:0000313" key="11">
    <source>
        <dbReference type="EMBL" id="OGG11332.1"/>
    </source>
</evidence>
<feature type="signal peptide" evidence="9">
    <location>
        <begin position="1"/>
        <end position="19"/>
    </location>
</feature>
<comment type="subcellular location">
    <subcellularLocation>
        <location evidence="1">Cell membrane</location>
        <topology evidence="1">Multi-pass membrane protein</topology>
    </subcellularLocation>
</comment>
<keyword evidence="9" id="KW-0732">Signal</keyword>
<dbReference type="GO" id="GO:0010041">
    <property type="term" value="P:response to iron(III) ion"/>
    <property type="evidence" value="ECO:0007669"/>
    <property type="project" value="TreeGrafter"/>
</dbReference>
<feature type="transmembrane region" description="Helical" evidence="8">
    <location>
        <begin position="211"/>
        <end position="232"/>
    </location>
</feature>
<evidence type="ECO:0000313" key="12">
    <source>
        <dbReference type="Proteomes" id="UP000177268"/>
    </source>
</evidence>
<reference evidence="11 12" key="1">
    <citation type="journal article" date="2016" name="Nat. Commun.">
        <title>Thousands of microbial genomes shed light on interconnected biogeochemical processes in an aquifer system.</title>
        <authorList>
            <person name="Anantharaman K."/>
            <person name="Brown C.T."/>
            <person name="Hug L.A."/>
            <person name="Sharon I."/>
            <person name="Castelle C.J."/>
            <person name="Probst A.J."/>
            <person name="Thomas B.C."/>
            <person name="Singh A."/>
            <person name="Wilkins M.J."/>
            <person name="Karaoz U."/>
            <person name="Brodie E.L."/>
            <person name="Williams K.H."/>
            <person name="Hubbard S.S."/>
            <person name="Banfield J.F."/>
        </authorList>
    </citation>
    <scope>NUCLEOTIDE SEQUENCE [LARGE SCALE GENOMIC DNA]</scope>
</reference>
<evidence type="ECO:0000256" key="9">
    <source>
        <dbReference type="SAM" id="SignalP"/>
    </source>
</evidence>
<feature type="chain" id="PRO_5009522859" description="Glycosyltransferase RgtA/B/C/D-like domain-containing protein" evidence="9">
    <location>
        <begin position="20"/>
        <end position="551"/>
    </location>
</feature>
<accession>A0A1F5ZGS2</accession>
<dbReference type="STRING" id="1798370.A2Z00_02550"/>
<name>A0A1F5ZGS2_9BACT</name>
<evidence type="ECO:0000256" key="7">
    <source>
        <dbReference type="ARBA" id="ARBA00023136"/>
    </source>
</evidence>
<keyword evidence="5 8" id="KW-0812">Transmembrane</keyword>
<proteinExistence type="predicted"/>
<evidence type="ECO:0000256" key="1">
    <source>
        <dbReference type="ARBA" id="ARBA00004651"/>
    </source>
</evidence>
<dbReference type="PANTHER" id="PTHR33908:SF3">
    <property type="entry name" value="UNDECAPRENYL PHOSPHATE-ALPHA-4-AMINO-4-DEOXY-L-ARABINOSE ARABINOSYL TRANSFERASE"/>
    <property type="match status" value="1"/>
</dbReference>
<keyword evidence="3" id="KW-0328">Glycosyltransferase</keyword>
<feature type="transmembrane region" description="Helical" evidence="8">
    <location>
        <begin position="312"/>
        <end position="328"/>
    </location>
</feature>
<dbReference type="GO" id="GO:0009103">
    <property type="term" value="P:lipopolysaccharide biosynthetic process"/>
    <property type="evidence" value="ECO:0007669"/>
    <property type="project" value="UniProtKB-ARBA"/>
</dbReference>
<dbReference type="EMBL" id="MFIZ01000033">
    <property type="protein sequence ID" value="OGG11332.1"/>
    <property type="molecule type" value="Genomic_DNA"/>
</dbReference>
<keyword evidence="2" id="KW-1003">Cell membrane</keyword>
<organism evidence="11 12">
    <name type="scientific">Candidatus Gottesmanbacteria bacterium RBG_13_45_10</name>
    <dbReference type="NCBI Taxonomy" id="1798370"/>
    <lineage>
        <taxon>Bacteria</taxon>
        <taxon>Candidatus Gottesmaniibacteriota</taxon>
    </lineage>
</organism>
<feature type="domain" description="Glycosyltransferase RgtA/B/C/D-like" evidence="10">
    <location>
        <begin position="67"/>
        <end position="226"/>
    </location>
</feature>
<dbReference type="InterPro" id="IPR038731">
    <property type="entry name" value="RgtA/B/C-like"/>
</dbReference>
<feature type="transmembrane region" description="Helical" evidence="8">
    <location>
        <begin position="365"/>
        <end position="385"/>
    </location>
</feature>
<evidence type="ECO:0000256" key="5">
    <source>
        <dbReference type="ARBA" id="ARBA00022692"/>
    </source>
</evidence>
<feature type="transmembrane region" description="Helical" evidence="8">
    <location>
        <begin position="340"/>
        <end position="359"/>
    </location>
</feature>
<feature type="transmembrane region" description="Helical" evidence="8">
    <location>
        <begin position="166"/>
        <end position="182"/>
    </location>
</feature>
<dbReference type="Pfam" id="PF13231">
    <property type="entry name" value="PMT_2"/>
    <property type="match status" value="1"/>
</dbReference>
<evidence type="ECO:0000256" key="2">
    <source>
        <dbReference type="ARBA" id="ARBA00022475"/>
    </source>
</evidence>
<evidence type="ECO:0000256" key="3">
    <source>
        <dbReference type="ARBA" id="ARBA00022676"/>
    </source>
</evidence>
<sequence length="551" mass="62132">MKKTICILFLILCAAVALRFYQLGSVPASPDWDEVALGYNAYSILKTGRDEYGTFLPLSIRSYDDYKPPLYTYLTVPSVALFGLSAWSTRLPSAVMGVLAVVGVFVLAKELLRDLKNDYIPLFSSFLLAISPWHIQFSRIAFEANVGVTINIWAVAAFLAGLRKRAFLLVAALLFALGMYAYHSERIFLPLLFCLLVAIYRKPLFREQNKNYIIGACILGALVIMPLVPVLFNRTAMLRLRGTSVFTDQTALLSRDVKKLENDMNVGDKVGALLDNRRIVWIKTVIAGYLSHYSFRWLFLTGDNNRHHAPDMGLLYLWELPFLLFGIYKTLKDMQGPVRAVLIGWFLLSPVAASPTTGLPHAVRTLVFLPTFQIFTAIGIVTLVTGVKSHAAGAKRMFFSVLGIVVVFFAVFNFLYYLNLYFVHMNPEYSEYWQYGYKEAVALTEQQKAKYQKVVVSTALEQSYMFFLFYTKYDPKTYLAQGGTKSGSFAEGDNGFDKYIFRPINWPKERRDKSILYVGAPNDLPHGNIANIMFLNGKPAMKLADQPNGAQ</sequence>
<evidence type="ECO:0000256" key="8">
    <source>
        <dbReference type="SAM" id="Phobius"/>
    </source>
</evidence>
<evidence type="ECO:0000259" key="10">
    <source>
        <dbReference type="Pfam" id="PF13231"/>
    </source>
</evidence>
<keyword evidence="4" id="KW-0808">Transferase</keyword>
<dbReference type="InterPro" id="IPR050297">
    <property type="entry name" value="LipidA_mod_glycosyltrf_83"/>
</dbReference>
<feature type="transmembrane region" description="Helical" evidence="8">
    <location>
        <begin position="279"/>
        <end position="300"/>
    </location>
</feature>
<dbReference type="GO" id="GO:0005886">
    <property type="term" value="C:plasma membrane"/>
    <property type="evidence" value="ECO:0007669"/>
    <property type="project" value="UniProtKB-SubCell"/>
</dbReference>
<gene>
    <name evidence="11" type="ORF">A2Z00_02550</name>
</gene>
<feature type="transmembrane region" description="Helical" evidence="8">
    <location>
        <begin position="142"/>
        <end position="160"/>
    </location>
</feature>
<evidence type="ECO:0000256" key="4">
    <source>
        <dbReference type="ARBA" id="ARBA00022679"/>
    </source>
</evidence>
<feature type="transmembrane region" description="Helical" evidence="8">
    <location>
        <begin position="94"/>
        <end position="112"/>
    </location>
</feature>
<dbReference type="AlphaFoldDB" id="A0A1F5ZGS2"/>
<keyword evidence="6 8" id="KW-1133">Transmembrane helix</keyword>
<comment type="caution">
    <text evidence="11">The sequence shown here is derived from an EMBL/GenBank/DDBJ whole genome shotgun (WGS) entry which is preliminary data.</text>
</comment>
<keyword evidence="7 8" id="KW-0472">Membrane</keyword>
<dbReference type="GO" id="GO:0016763">
    <property type="term" value="F:pentosyltransferase activity"/>
    <property type="evidence" value="ECO:0007669"/>
    <property type="project" value="TreeGrafter"/>
</dbReference>
<dbReference type="PANTHER" id="PTHR33908">
    <property type="entry name" value="MANNOSYLTRANSFERASE YKCB-RELATED"/>
    <property type="match status" value="1"/>
</dbReference>